<reference evidence="2" key="1">
    <citation type="journal article" date="2020" name="Cell">
        <title>Large-Scale Comparative Analyses of Tick Genomes Elucidate Their Genetic Diversity and Vector Capacities.</title>
        <authorList>
            <consortium name="Tick Genome and Microbiome Consortium (TIGMIC)"/>
            <person name="Jia N."/>
            <person name="Wang J."/>
            <person name="Shi W."/>
            <person name="Du L."/>
            <person name="Sun Y."/>
            <person name="Zhan W."/>
            <person name="Jiang J.F."/>
            <person name="Wang Q."/>
            <person name="Zhang B."/>
            <person name="Ji P."/>
            <person name="Bell-Sakyi L."/>
            <person name="Cui X.M."/>
            <person name="Yuan T.T."/>
            <person name="Jiang B.G."/>
            <person name="Yang W.F."/>
            <person name="Lam T.T."/>
            <person name="Chang Q.C."/>
            <person name="Ding S.J."/>
            <person name="Wang X.J."/>
            <person name="Zhu J.G."/>
            <person name="Ruan X.D."/>
            <person name="Zhao L."/>
            <person name="Wei J.T."/>
            <person name="Ye R.Z."/>
            <person name="Que T.C."/>
            <person name="Du C.H."/>
            <person name="Zhou Y.H."/>
            <person name="Cheng J.X."/>
            <person name="Dai P.F."/>
            <person name="Guo W.B."/>
            <person name="Han X.H."/>
            <person name="Huang E.J."/>
            <person name="Li L.F."/>
            <person name="Wei W."/>
            <person name="Gao Y.C."/>
            <person name="Liu J.Z."/>
            <person name="Shao H.Z."/>
            <person name="Wang X."/>
            <person name="Wang C.C."/>
            <person name="Yang T.C."/>
            <person name="Huo Q.B."/>
            <person name="Li W."/>
            <person name="Chen H.Y."/>
            <person name="Chen S.E."/>
            <person name="Zhou L.G."/>
            <person name="Ni X.B."/>
            <person name="Tian J.H."/>
            <person name="Sheng Y."/>
            <person name="Liu T."/>
            <person name="Pan Y.S."/>
            <person name="Xia L.Y."/>
            <person name="Li J."/>
            <person name="Zhao F."/>
            <person name="Cao W.C."/>
        </authorList>
    </citation>
    <scope>NUCLEOTIDE SEQUENCE</scope>
    <source>
        <strain evidence="2">Rsan-2018</strain>
    </source>
</reference>
<dbReference type="Proteomes" id="UP000821837">
    <property type="component" value="Chromosome 8"/>
</dbReference>
<evidence type="ECO:0000313" key="3">
    <source>
        <dbReference type="Proteomes" id="UP000821837"/>
    </source>
</evidence>
<sequence length="212" mass="23401">MASQKRRKAYLDPESTASVPRATKWRLSSSASGTLGSSRASRRAAVQADESPSPSNSPQPLCNNSEDESQSSWHRTDTNYADFELTGESDDDYSDWAGEDSERVTFPCGTSFSDHEDEVPSFEFDQPCDSFNVEELALPFIEDSPARAAMQHMVQFNGYYGCSWCYHPGVNVDGTVKYCLTTPFLDRTDKEAIQDMTDACNTGTTVRGVKGP</sequence>
<gene>
    <name evidence="2" type="ORF">HPB52_008333</name>
</gene>
<organism evidence="2 3">
    <name type="scientific">Rhipicephalus sanguineus</name>
    <name type="common">Brown dog tick</name>
    <name type="synonym">Ixodes sanguineus</name>
    <dbReference type="NCBI Taxonomy" id="34632"/>
    <lineage>
        <taxon>Eukaryota</taxon>
        <taxon>Metazoa</taxon>
        <taxon>Ecdysozoa</taxon>
        <taxon>Arthropoda</taxon>
        <taxon>Chelicerata</taxon>
        <taxon>Arachnida</taxon>
        <taxon>Acari</taxon>
        <taxon>Parasitiformes</taxon>
        <taxon>Ixodida</taxon>
        <taxon>Ixodoidea</taxon>
        <taxon>Ixodidae</taxon>
        <taxon>Rhipicephalinae</taxon>
        <taxon>Rhipicephalus</taxon>
        <taxon>Rhipicephalus</taxon>
    </lineage>
</organism>
<evidence type="ECO:0000256" key="1">
    <source>
        <dbReference type="SAM" id="MobiDB-lite"/>
    </source>
</evidence>
<dbReference type="AlphaFoldDB" id="A0A9D4PG16"/>
<name>A0A9D4PG16_RHISA</name>
<evidence type="ECO:0000313" key="2">
    <source>
        <dbReference type="EMBL" id="KAH7939196.1"/>
    </source>
</evidence>
<reference evidence="2" key="2">
    <citation type="submission" date="2021-09" db="EMBL/GenBank/DDBJ databases">
        <authorList>
            <person name="Jia N."/>
            <person name="Wang J."/>
            <person name="Shi W."/>
            <person name="Du L."/>
            <person name="Sun Y."/>
            <person name="Zhan W."/>
            <person name="Jiang J."/>
            <person name="Wang Q."/>
            <person name="Zhang B."/>
            <person name="Ji P."/>
            <person name="Sakyi L.B."/>
            <person name="Cui X."/>
            <person name="Yuan T."/>
            <person name="Jiang B."/>
            <person name="Yang W."/>
            <person name="Lam T.T.-Y."/>
            <person name="Chang Q."/>
            <person name="Ding S."/>
            <person name="Wang X."/>
            <person name="Zhu J."/>
            <person name="Ruan X."/>
            <person name="Zhao L."/>
            <person name="Wei J."/>
            <person name="Que T."/>
            <person name="Du C."/>
            <person name="Cheng J."/>
            <person name="Dai P."/>
            <person name="Han X."/>
            <person name="Huang E."/>
            <person name="Gao Y."/>
            <person name="Liu J."/>
            <person name="Shao H."/>
            <person name="Ye R."/>
            <person name="Li L."/>
            <person name="Wei W."/>
            <person name="Wang X."/>
            <person name="Wang C."/>
            <person name="Huo Q."/>
            <person name="Li W."/>
            <person name="Guo W."/>
            <person name="Chen H."/>
            <person name="Chen S."/>
            <person name="Zhou L."/>
            <person name="Zhou L."/>
            <person name="Ni X."/>
            <person name="Tian J."/>
            <person name="Zhou Y."/>
            <person name="Sheng Y."/>
            <person name="Liu T."/>
            <person name="Pan Y."/>
            <person name="Xia L."/>
            <person name="Li J."/>
            <person name="Zhao F."/>
            <person name="Cao W."/>
        </authorList>
    </citation>
    <scope>NUCLEOTIDE SEQUENCE</scope>
    <source>
        <strain evidence="2">Rsan-2018</strain>
        <tissue evidence="2">Larvae</tissue>
    </source>
</reference>
<dbReference type="VEuPathDB" id="VectorBase:RSAN_032560"/>
<feature type="compositionally biased region" description="Low complexity" evidence="1">
    <location>
        <begin position="26"/>
        <end position="45"/>
    </location>
</feature>
<dbReference type="EMBL" id="JABSTV010001254">
    <property type="protein sequence ID" value="KAH7939196.1"/>
    <property type="molecule type" value="Genomic_DNA"/>
</dbReference>
<comment type="caution">
    <text evidence="2">The sequence shown here is derived from an EMBL/GenBank/DDBJ whole genome shotgun (WGS) entry which is preliminary data.</text>
</comment>
<protein>
    <submittedName>
        <fullName evidence="2">Uncharacterized protein</fullName>
    </submittedName>
</protein>
<proteinExistence type="predicted"/>
<keyword evidence="3" id="KW-1185">Reference proteome</keyword>
<feature type="compositionally biased region" description="Polar residues" evidence="1">
    <location>
        <begin position="50"/>
        <end position="64"/>
    </location>
</feature>
<accession>A0A9D4PG16</accession>
<feature type="region of interest" description="Disordered" evidence="1">
    <location>
        <begin position="1"/>
        <end position="75"/>
    </location>
</feature>